<feature type="compositionally biased region" description="Polar residues" evidence="1">
    <location>
        <begin position="110"/>
        <end position="122"/>
    </location>
</feature>
<reference evidence="3" key="2">
    <citation type="submission" date="2023-05" db="EMBL/GenBank/DDBJ databases">
        <authorList>
            <consortium name="Lawrence Berkeley National Laboratory"/>
            <person name="Steindorff A."/>
            <person name="Hensen N."/>
            <person name="Bonometti L."/>
            <person name="Westerberg I."/>
            <person name="Brannstrom I.O."/>
            <person name="Guillou S."/>
            <person name="Cros-Aarteil S."/>
            <person name="Calhoun S."/>
            <person name="Haridas S."/>
            <person name="Kuo A."/>
            <person name="Mondo S."/>
            <person name="Pangilinan J."/>
            <person name="Riley R."/>
            <person name="Labutti K."/>
            <person name="Andreopoulos B."/>
            <person name="Lipzen A."/>
            <person name="Chen C."/>
            <person name="Yanf M."/>
            <person name="Daum C."/>
            <person name="Ng V."/>
            <person name="Clum A."/>
            <person name="Ohm R."/>
            <person name="Martin F."/>
            <person name="Silar P."/>
            <person name="Natvig D."/>
            <person name="Lalanne C."/>
            <person name="Gautier V."/>
            <person name="Ament-Velasquez S.L."/>
            <person name="Kruys A."/>
            <person name="Hutchinson M.I."/>
            <person name="Powell A.J."/>
            <person name="Barry K."/>
            <person name="Miller A.N."/>
            <person name="Grigoriev I.V."/>
            <person name="Debuchy R."/>
            <person name="Gladieux P."/>
            <person name="Thoren M.H."/>
            <person name="Johannesson H."/>
        </authorList>
    </citation>
    <scope>NUCLEOTIDE SEQUENCE</scope>
    <source>
        <strain evidence="3">CBS 532.94</strain>
    </source>
</reference>
<sequence length="211" mass="22782">MEEDWANISDAALRKRIQNRLAQRKHRQRLQEQAAQKNDLGRTEYAWNFADFDGEPAAATGGFGRPERASGPRADVTVDMHTGDSAQSLAADGGDSTMGLGFRQDRNAAGSLQPSQYPSVSSMPAVRPEPQSLWDMMPQPEGNHQENHHQNPVPFLDNSSICAKISGPHGKPPLSSARHGAGIFVVSGSRTQAAFFVFGPLTNRGAAGARH</sequence>
<dbReference type="PROSITE" id="PS00036">
    <property type="entry name" value="BZIP_BASIC"/>
    <property type="match status" value="1"/>
</dbReference>
<organism evidence="3 4">
    <name type="scientific">Achaetomium macrosporum</name>
    <dbReference type="NCBI Taxonomy" id="79813"/>
    <lineage>
        <taxon>Eukaryota</taxon>
        <taxon>Fungi</taxon>
        <taxon>Dikarya</taxon>
        <taxon>Ascomycota</taxon>
        <taxon>Pezizomycotina</taxon>
        <taxon>Sordariomycetes</taxon>
        <taxon>Sordariomycetidae</taxon>
        <taxon>Sordariales</taxon>
        <taxon>Chaetomiaceae</taxon>
        <taxon>Achaetomium</taxon>
    </lineage>
</organism>
<accession>A0AAN7CHE9</accession>
<evidence type="ECO:0000259" key="2">
    <source>
        <dbReference type="PROSITE" id="PS00036"/>
    </source>
</evidence>
<dbReference type="Proteomes" id="UP001303760">
    <property type="component" value="Unassembled WGS sequence"/>
</dbReference>
<proteinExistence type="predicted"/>
<evidence type="ECO:0000313" key="3">
    <source>
        <dbReference type="EMBL" id="KAK4241661.1"/>
    </source>
</evidence>
<protein>
    <recommendedName>
        <fullName evidence="2">BZIP domain-containing protein</fullName>
    </recommendedName>
</protein>
<comment type="caution">
    <text evidence="3">The sequence shown here is derived from an EMBL/GenBank/DDBJ whole genome shotgun (WGS) entry which is preliminary data.</text>
</comment>
<gene>
    <name evidence="3" type="ORF">C8A03DRAFT_30101</name>
</gene>
<evidence type="ECO:0000313" key="4">
    <source>
        <dbReference type="Proteomes" id="UP001303760"/>
    </source>
</evidence>
<reference evidence="3" key="1">
    <citation type="journal article" date="2023" name="Mol. Phylogenet. Evol.">
        <title>Genome-scale phylogeny and comparative genomics of the fungal order Sordariales.</title>
        <authorList>
            <person name="Hensen N."/>
            <person name="Bonometti L."/>
            <person name="Westerberg I."/>
            <person name="Brannstrom I.O."/>
            <person name="Guillou S."/>
            <person name="Cros-Aarteil S."/>
            <person name="Calhoun S."/>
            <person name="Haridas S."/>
            <person name="Kuo A."/>
            <person name="Mondo S."/>
            <person name="Pangilinan J."/>
            <person name="Riley R."/>
            <person name="LaButti K."/>
            <person name="Andreopoulos B."/>
            <person name="Lipzen A."/>
            <person name="Chen C."/>
            <person name="Yan M."/>
            <person name="Daum C."/>
            <person name="Ng V."/>
            <person name="Clum A."/>
            <person name="Steindorff A."/>
            <person name="Ohm R.A."/>
            <person name="Martin F."/>
            <person name="Silar P."/>
            <person name="Natvig D.O."/>
            <person name="Lalanne C."/>
            <person name="Gautier V."/>
            <person name="Ament-Velasquez S.L."/>
            <person name="Kruys A."/>
            <person name="Hutchinson M.I."/>
            <person name="Powell A.J."/>
            <person name="Barry K."/>
            <person name="Miller A.N."/>
            <person name="Grigoriev I.V."/>
            <person name="Debuchy R."/>
            <person name="Gladieux P."/>
            <person name="Hiltunen Thoren M."/>
            <person name="Johannesson H."/>
        </authorList>
    </citation>
    <scope>NUCLEOTIDE SEQUENCE</scope>
    <source>
        <strain evidence="3">CBS 532.94</strain>
    </source>
</reference>
<dbReference type="InterPro" id="IPR004827">
    <property type="entry name" value="bZIP"/>
</dbReference>
<dbReference type="GO" id="GO:0003700">
    <property type="term" value="F:DNA-binding transcription factor activity"/>
    <property type="evidence" value="ECO:0007669"/>
    <property type="project" value="InterPro"/>
</dbReference>
<name>A0AAN7CHE9_9PEZI</name>
<dbReference type="AlphaFoldDB" id="A0AAN7CHE9"/>
<evidence type="ECO:0000256" key="1">
    <source>
        <dbReference type="SAM" id="MobiDB-lite"/>
    </source>
</evidence>
<feature type="domain" description="BZIP" evidence="2">
    <location>
        <begin position="14"/>
        <end position="29"/>
    </location>
</feature>
<dbReference type="CDD" id="cd14688">
    <property type="entry name" value="bZIP_YAP"/>
    <property type="match status" value="1"/>
</dbReference>
<dbReference type="EMBL" id="MU860018">
    <property type="protein sequence ID" value="KAK4241661.1"/>
    <property type="molecule type" value="Genomic_DNA"/>
</dbReference>
<keyword evidence="4" id="KW-1185">Reference proteome</keyword>
<feature type="region of interest" description="Disordered" evidence="1">
    <location>
        <begin position="108"/>
        <end position="128"/>
    </location>
</feature>